<feature type="region of interest" description="Disordered" evidence="1">
    <location>
        <begin position="37"/>
        <end position="63"/>
    </location>
</feature>
<evidence type="ECO:0000313" key="3">
    <source>
        <dbReference type="EMBL" id="MDQ7903097.1"/>
    </source>
</evidence>
<feature type="region of interest" description="Disordered" evidence="1">
    <location>
        <begin position="1"/>
        <end position="24"/>
    </location>
</feature>
<protein>
    <submittedName>
        <fullName evidence="3">Excalibur calcium-binding domain-containing protein</fullName>
    </submittedName>
</protein>
<dbReference type="Pfam" id="PF05901">
    <property type="entry name" value="Excalibur"/>
    <property type="match status" value="1"/>
</dbReference>
<dbReference type="InterPro" id="IPR008613">
    <property type="entry name" value="Excalibur_Ca-bd_domain"/>
</dbReference>
<name>A0ABU0ZAX1_9ACTN</name>
<keyword evidence="4" id="KW-1185">Reference proteome</keyword>
<proteinExistence type="predicted"/>
<dbReference type="Proteomes" id="UP001230908">
    <property type="component" value="Unassembled WGS sequence"/>
</dbReference>
<comment type="caution">
    <text evidence="3">The sequence shown here is derived from an EMBL/GenBank/DDBJ whole genome shotgun (WGS) entry which is preliminary data.</text>
</comment>
<evidence type="ECO:0000259" key="2">
    <source>
        <dbReference type="SMART" id="SM00894"/>
    </source>
</evidence>
<evidence type="ECO:0000256" key="1">
    <source>
        <dbReference type="SAM" id="MobiDB-lite"/>
    </source>
</evidence>
<dbReference type="RefSeq" id="WP_308710368.1">
    <property type="nucleotide sequence ID" value="NZ_JAVHUY010000001.1"/>
</dbReference>
<dbReference type="EMBL" id="JAVHUY010000001">
    <property type="protein sequence ID" value="MDQ7903097.1"/>
    <property type="molecule type" value="Genomic_DNA"/>
</dbReference>
<feature type="compositionally biased region" description="Pro residues" evidence="1">
    <location>
        <begin position="1"/>
        <end position="17"/>
    </location>
</feature>
<gene>
    <name evidence="3" type="ORF">RB614_01005</name>
</gene>
<feature type="domain" description="Excalibur calcium-binding" evidence="2">
    <location>
        <begin position="26"/>
        <end position="62"/>
    </location>
</feature>
<sequence length="63" mass="6677">MRKPPAAPKTTKPPAPPPEDEPDDVYYASCAEAKRDGAAPLYRGDPGYRSGLDRDGDGVACES</sequence>
<evidence type="ECO:0000313" key="4">
    <source>
        <dbReference type="Proteomes" id="UP001230908"/>
    </source>
</evidence>
<organism evidence="3 4">
    <name type="scientific">Phytohabitans maris</name>
    <dbReference type="NCBI Taxonomy" id="3071409"/>
    <lineage>
        <taxon>Bacteria</taxon>
        <taxon>Bacillati</taxon>
        <taxon>Actinomycetota</taxon>
        <taxon>Actinomycetes</taxon>
        <taxon>Micromonosporales</taxon>
        <taxon>Micromonosporaceae</taxon>
    </lineage>
</organism>
<dbReference type="SMART" id="SM00894">
    <property type="entry name" value="Excalibur"/>
    <property type="match status" value="1"/>
</dbReference>
<accession>A0ABU0ZAX1</accession>
<reference evidence="3 4" key="1">
    <citation type="submission" date="2023-08" db="EMBL/GenBank/DDBJ databases">
        <title>Phytohabitans sansha sp. nov., isolated from marine sediment.</title>
        <authorList>
            <person name="Zhao Y."/>
            <person name="Yi K."/>
        </authorList>
    </citation>
    <scope>NUCLEOTIDE SEQUENCE [LARGE SCALE GENOMIC DNA]</scope>
    <source>
        <strain evidence="3 4">ZYX-F-186</strain>
    </source>
</reference>